<dbReference type="SUPFAM" id="SSF54928">
    <property type="entry name" value="RNA-binding domain, RBD"/>
    <property type="match status" value="1"/>
</dbReference>
<feature type="region of interest" description="Disordered" evidence="2">
    <location>
        <begin position="1"/>
        <end position="120"/>
    </location>
</feature>
<sequence>MSKDVEIMSSPDAAVVSKKERREKKDKKEKEDKKRSRSESKNEVDMADASEEAAAETETPKKRKREILPDELEIDVSLPEPASKKAARKAKKAKLNPTPTADADSAAKTEGEANEEKDTGKRSEYGVWIGNLPWSATKDSLRTFLCENSEIKSEQITRVHLPPPTKPANPNWTNKPLNKGFAYVDFSTELAMYTCIALTETKMDGRALLIKNAKSFEGRPDKPKTEQEDGGRGVKGAGKPGHPPNKRVFVGNLSFDVTKEDLEYHYGQAGEVEHIHMATFEDSGKCKGYAWVTFNDVEAATCAVNGFVYKDPSAFKSKKDKHDSSDEADTKKPGKKRKWLLNKIAGREVRCEFAEDATTRYNKRYGKEKPADAVDGVNPDRWKNFGNKGSGGDKRFGKQDKSGGKPDGRDFKRKVDPRTIRSGAAHANAPRASQAIVESQGKKTTFE</sequence>
<dbReference type="PROSITE" id="PS50102">
    <property type="entry name" value="RRM"/>
    <property type="match status" value="2"/>
</dbReference>
<evidence type="ECO:0000313" key="5">
    <source>
        <dbReference type="Proteomes" id="UP000472372"/>
    </source>
</evidence>
<feature type="compositionally biased region" description="Basic and acidic residues" evidence="2">
    <location>
        <begin position="320"/>
        <end position="332"/>
    </location>
</feature>
<protein>
    <submittedName>
        <fullName evidence="4">RNA-binding protein</fullName>
    </submittedName>
</protein>
<dbReference type="GO" id="GO:0003723">
    <property type="term" value="F:RNA binding"/>
    <property type="evidence" value="ECO:0007669"/>
    <property type="project" value="UniProtKB-UniRule"/>
</dbReference>
<dbReference type="PANTHER" id="PTHR23236:SF95">
    <property type="entry name" value="NUCLEOLAR PROTEIN 13"/>
    <property type="match status" value="1"/>
</dbReference>
<organism evidence="4 5">
    <name type="scientific">Pyrenophora teres f. teres</name>
    <dbReference type="NCBI Taxonomy" id="97479"/>
    <lineage>
        <taxon>Eukaryota</taxon>
        <taxon>Fungi</taxon>
        <taxon>Dikarya</taxon>
        <taxon>Ascomycota</taxon>
        <taxon>Pezizomycotina</taxon>
        <taxon>Dothideomycetes</taxon>
        <taxon>Pleosporomycetidae</taxon>
        <taxon>Pleosporales</taxon>
        <taxon>Pleosporineae</taxon>
        <taxon>Pleosporaceae</taxon>
        <taxon>Pyrenophora</taxon>
    </lineage>
</organism>
<reference evidence="4" key="1">
    <citation type="submission" date="2021-02" db="EMBL/GenBank/DDBJ databases">
        <authorList>
            <person name="Syme A R."/>
            <person name="Syme A R."/>
            <person name="Moolhuijzen P."/>
        </authorList>
    </citation>
    <scope>NUCLEOTIDE SEQUENCE</scope>
    <source>
        <strain evidence="4">W1-1</strain>
    </source>
</reference>
<accession>A0A6S6VTE1</accession>
<feature type="region of interest" description="Disordered" evidence="2">
    <location>
        <begin position="214"/>
        <end position="245"/>
    </location>
</feature>
<name>A0A6S6VTE1_9PLEO</name>
<feature type="domain" description="RRM" evidence="3">
    <location>
        <begin position="246"/>
        <end position="356"/>
    </location>
</feature>
<dbReference type="InterPro" id="IPR012677">
    <property type="entry name" value="Nucleotide-bd_a/b_plait_sf"/>
</dbReference>
<feature type="region of interest" description="Disordered" evidence="2">
    <location>
        <begin position="315"/>
        <end position="334"/>
    </location>
</feature>
<feature type="compositionally biased region" description="Basic and acidic residues" evidence="2">
    <location>
        <begin position="26"/>
        <end position="44"/>
    </location>
</feature>
<dbReference type="EMBL" id="HG992978">
    <property type="protein sequence ID" value="CAE7013046.1"/>
    <property type="molecule type" value="Genomic_DNA"/>
</dbReference>
<dbReference type="GO" id="GO:0005730">
    <property type="term" value="C:nucleolus"/>
    <property type="evidence" value="ECO:0007669"/>
    <property type="project" value="TreeGrafter"/>
</dbReference>
<evidence type="ECO:0000259" key="3">
    <source>
        <dbReference type="PROSITE" id="PS50102"/>
    </source>
</evidence>
<dbReference type="InterPro" id="IPR035979">
    <property type="entry name" value="RBD_domain_sf"/>
</dbReference>
<keyword evidence="1" id="KW-0694">RNA-binding</keyword>
<feature type="compositionally biased region" description="Acidic residues" evidence="2">
    <location>
        <begin position="45"/>
        <end position="55"/>
    </location>
</feature>
<feature type="compositionally biased region" description="Basic and acidic residues" evidence="2">
    <location>
        <begin position="391"/>
        <end position="419"/>
    </location>
</feature>
<evidence type="ECO:0000256" key="2">
    <source>
        <dbReference type="SAM" id="MobiDB-lite"/>
    </source>
</evidence>
<feature type="domain" description="RRM" evidence="3">
    <location>
        <begin position="125"/>
        <end position="215"/>
    </location>
</feature>
<evidence type="ECO:0000313" key="4">
    <source>
        <dbReference type="EMBL" id="CAE7013046.1"/>
    </source>
</evidence>
<dbReference type="AlphaFoldDB" id="A0A6S6VTE1"/>
<feature type="region of interest" description="Disordered" evidence="2">
    <location>
        <begin position="369"/>
        <end position="447"/>
    </location>
</feature>
<dbReference type="Proteomes" id="UP000472372">
    <property type="component" value="Chromosome 2"/>
</dbReference>
<dbReference type="SMART" id="SM00360">
    <property type="entry name" value="RRM"/>
    <property type="match status" value="2"/>
</dbReference>
<feature type="compositionally biased region" description="Basic and acidic residues" evidence="2">
    <location>
        <begin position="105"/>
        <end position="120"/>
    </location>
</feature>
<feature type="compositionally biased region" description="Basic and acidic residues" evidence="2">
    <location>
        <begin position="214"/>
        <end position="232"/>
    </location>
</feature>
<feature type="compositionally biased region" description="Basic residues" evidence="2">
    <location>
        <begin position="85"/>
        <end position="94"/>
    </location>
</feature>
<dbReference type="Gene3D" id="3.30.70.330">
    <property type="match status" value="2"/>
</dbReference>
<proteinExistence type="predicted"/>
<evidence type="ECO:0000256" key="1">
    <source>
        <dbReference type="ARBA" id="ARBA00022884"/>
    </source>
</evidence>
<gene>
    <name evidence="4" type="ORF">PTTW11_02443</name>
</gene>
<dbReference type="InterPro" id="IPR000504">
    <property type="entry name" value="RRM_dom"/>
</dbReference>
<dbReference type="PANTHER" id="PTHR23236">
    <property type="entry name" value="EUKARYOTIC TRANSLATION INITIATION FACTOR 4B/4H"/>
    <property type="match status" value="1"/>
</dbReference>
<dbReference type="Pfam" id="PF00076">
    <property type="entry name" value="RRM_1"/>
    <property type="match status" value="1"/>
</dbReference>
<feature type="compositionally biased region" description="Basic and acidic residues" evidence="2">
    <location>
        <begin position="369"/>
        <end position="383"/>
    </location>
</feature>